<name>A0A0N7M4Q4_9RHOB</name>
<dbReference type="RefSeq" id="WP_058286371.1">
    <property type="nucleotide sequence ID" value="NZ_CYSR01000022.1"/>
</dbReference>
<keyword evidence="1" id="KW-1133">Transmembrane helix</keyword>
<evidence type="ECO:0000256" key="1">
    <source>
        <dbReference type="SAM" id="Phobius"/>
    </source>
</evidence>
<reference evidence="2 3" key="1">
    <citation type="submission" date="2015-09" db="EMBL/GenBank/DDBJ databases">
        <authorList>
            <consortium name="Swine Surveillance"/>
        </authorList>
    </citation>
    <scope>NUCLEOTIDE SEQUENCE [LARGE SCALE GENOMIC DNA]</scope>
    <source>
        <strain evidence="2 3">CECT 8399</strain>
    </source>
</reference>
<evidence type="ECO:0000313" key="3">
    <source>
        <dbReference type="Proteomes" id="UP000051326"/>
    </source>
</evidence>
<feature type="transmembrane region" description="Helical" evidence="1">
    <location>
        <begin position="32"/>
        <end position="52"/>
    </location>
</feature>
<evidence type="ECO:0000313" key="2">
    <source>
        <dbReference type="EMBL" id="CUI00282.1"/>
    </source>
</evidence>
<dbReference type="Proteomes" id="UP000051326">
    <property type="component" value="Unassembled WGS sequence"/>
</dbReference>
<protein>
    <submittedName>
        <fullName evidence="2">Uncharacterized protein</fullName>
    </submittedName>
</protein>
<gene>
    <name evidence="2" type="ORF">PHA8399_02409</name>
</gene>
<dbReference type="AlphaFoldDB" id="A0A0N7M4Q4"/>
<sequence length="73" mass="7334">MAWAGIFLGMIAGLFAAVYGYAAFGLPVWLCLLMYPAAGTAVTLAATALLAWRSFPPGPAGGAGVCQREAAAA</sequence>
<proteinExistence type="predicted"/>
<organism evidence="2 3">
    <name type="scientific">Leisingera aquaemixtae</name>
    <dbReference type="NCBI Taxonomy" id="1396826"/>
    <lineage>
        <taxon>Bacteria</taxon>
        <taxon>Pseudomonadati</taxon>
        <taxon>Pseudomonadota</taxon>
        <taxon>Alphaproteobacteria</taxon>
        <taxon>Rhodobacterales</taxon>
        <taxon>Roseobacteraceae</taxon>
        <taxon>Leisingera</taxon>
    </lineage>
</organism>
<dbReference type="EMBL" id="CYSR01000022">
    <property type="protein sequence ID" value="CUI00282.1"/>
    <property type="molecule type" value="Genomic_DNA"/>
</dbReference>
<keyword evidence="1" id="KW-0472">Membrane</keyword>
<keyword evidence="1" id="KW-0812">Transmembrane</keyword>
<accession>A0A0N7M4Q4</accession>
<dbReference type="STRING" id="1396826.PHA8399_02409"/>